<proteinExistence type="predicted"/>
<evidence type="ECO:0000259" key="1">
    <source>
        <dbReference type="PROSITE" id="PS51061"/>
    </source>
</evidence>
<dbReference type="InterPro" id="IPR034079">
    <property type="entry name" value="R3H_KhpB"/>
</dbReference>
<organism evidence="2 3">
    <name type="scientific">Candidatus Spechtbacteria bacterium RIFCSPLOWO2_01_FULL_43_12</name>
    <dbReference type="NCBI Taxonomy" id="1802162"/>
    <lineage>
        <taxon>Bacteria</taxon>
        <taxon>Candidatus Spechtiibacteriota</taxon>
    </lineage>
</organism>
<dbReference type="InterPro" id="IPR015946">
    <property type="entry name" value="KH_dom-like_a/b"/>
</dbReference>
<name>A0A1G2HER0_9BACT</name>
<dbReference type="AlphaFoldDB" id="A0A1G2HER0"/>
<sequence>MNEVFKIKDDIKELLDRMNLILLYPPEIRNHEDRTSVSVFVDDPRALIGEGGASLRAFQHLVRLMANKQYGPDIKIDLDVNGYKQKRAEFLRDMAISARKRALVKGGSIELEPMNAFDRRVIHTTLAEFGDVSTQSTGEYPQRRIVIGLV</sequence>
<protein>
    <recommendedName>
        <fullName evidence="1">R3H domain-containing protein</fullName>
    </recommendedName>
</protein>
<dbReference type="EMBL" id="MHOH01000009">
    <property type="protein sequence ID" value="OGZ60977.1"/>
    <property type="molecule type" value="Genomic_DNA"/>
</dbReference>
<dbReference type="Gene3D" id="3.30.300.20">
    <property type="match status" value="1"/>
</dbReference>
<accession>A0A1G2HER0</accession>
<dbReference type="Gene3D" id="3.30.1370.50">
    <property type="entry name" value="R3H-like domain"/>
    <property type="match status" value="1"/>
</dbReference>
<dbReference type="InterPro" id="IPR036867">
    <property type="entry name" value="R3H_dom_sf"/>
</dbReference>
<dbReference type="CDD" id="cd02644">
    <property type="entry name" value="R3H_jag"/>
    <property type="match status" value="1"/>
</dbReference>
<dbReference type="PROSITE" id="PS51061">
    <property type="entry name" value="R3H"/>
    <property type="match status" value="1"/>
</dbReference>
<comment type="caution">
    <text evidence="2">The sequence shown here is derived from an EMBL/GenBank/DDBJ whole genome shotgun (WGS) entry which is preliminary data.</text>
</comment>
<dbReference type="PANTHER" id="PTHR35800">
    <property type="entry name" value="PROTEIN JAG"/>
    <property type="match status" value="1"/>
</dbReference>
<feature type="domain" description="R3H" evidence="1">
    <location>
        <begin position="85"/>
        <end position="150"/>
    </location>
</feature>
<dbReference type="InterPro" id="IPR039247">
    <property type="entry name" value="KhpB"/>
</dbReference>
<dbReference type="GO" id="GO:0003723">
    <property type="term" value="F:RNA binding"/>
    <property type="evidence" value="ECO:0007669"/>
    <property type="project" value="InterPro"/>
</dbReference>
<dbReference type="PANTHER" id="PTHR35800:SF1">
    <property type="entry name" value="RNA-BINDING PROTEIN KHPB"/>
    <property type="match status" value="1"/>
</dbReference>
<dbReference type="SUPFAM" id="SSF82708">
    <property type="entry name" value="R3H domain"/>
    <property type="match status" value="1"/>
</dbReference>
<gene>
    <name evidence="2" type="ORF">A2919_00540</name>
</gene>
<reference evidence="2 3" key="1">
    <citation type="journal article" date="2016" name="Nat. Commun.">
        <title>Thousands of microbial genomes shed light on interconnected biogeochemical processes in an aquifer system.</title>
        <authorList>
            <person name="Anantharaman K."/>
            <person name="Brown C.T."/>
            <person name="Hug L.A."/>
            <person name="Sharon I."/>
            <person name="Castelle C.J."/>
            <person name="Probst A.J."/>
            <person name="Thomas B.C."/>
            <person name="Singh A."/>
            <person name="Wilkins M.J."/>
            <person name="Karaoz U."/>
            <person name="Brodie E.L."/>
            <person name="Williams K.H."/>
            <person name="Hubbard S.S."/>
            <person name="Banfield J.F."/>
        </authorList>
    </citation>
    <scope>NUCLEOTIDE SEQUENCE [LARGE SCALE GENOMIC DNA]</scope>
</reference>
<dbReference type="InterPro" id="IPR001374">
    <property type="entry name" value="R3H_dom"/>
</dbReference>
<dbReference type="Pfam" id="PF01424">
    <property type="entry name" value="R3H"/>
    <property type="match status" value="1"/>
</dbReference>
<evidence type="ECO:0000313" key="2">
    <source>
        <dbReference type="EMBL" id="OGZ60977.1"/>
    </source>
</evidence>
<dbReference type="Proteomes" id="UP000178835">
    <property type="component" value="Unassembled WGS sequence"/>
</dbReference>
<dbReference type="SMART" id="SM00393">
    <property type="entry name" value="R3H"/>
    <property type="match status" value="1"/>
</dbReference>
<evidence type="ECO:0000313" key="3">
    <source>
        <dbReference type="Proteomes" id="UP000178835"/>
    </source>
</evidence>